<dbReference type="GO" id="GO:0050660">
    <property type="term" value="F:flavin adenine dinucleotide binding"/>
    <property type="evidence" value="ECO:0007669"/>
    <property type="project" value="TreeGrafter"/>
</dbReference>
<dbReference type="Gene3D" id="3.40.50.970">
    <property type="match status" value="2"/>
</dbReference>
<feature type="domain" description="Thiamine pyrophosphate enzyme TPP-binding" evidence="5">
    <location>
        <begin position="403"/>
        <end position="548"/>
    </location>
</feature>
<keyword evidence="8" id="KW-1185">Reference proteome</keyword>
<dbReference type="Pfam" id="PF02775">
    <property type="entry name" value="TPP_enzyme_C"/>
    <property type="match status" value="1"/>
</dbReference>
<sequence>MTARSHVGSAIVETLVAQSVRMVTCVPGESFLPVLDALRDHRDDVQLIVARHEASAGQAAVAHAMRTGRVGVCAVSRGPGALHAAIAVHTAQQDAVPLLLLVGQVPMADLGRGAFQEISCEAVFGSMSKWVTRIERPERAAETIARAVRIAEAGRPGPVVVELPEDVLYETVASVEENADAGGRASVSFDVAKLTALAPLAPLAGELSSTTLERIREALSRSARPLVLLGRGGWGGEQHDGIRRFAERNTLPVAASFRCQDAIDNRSSSYVGHFGFGADPELVRMLAEADCVIAIGGHFGDVETDGYTRRIGAPDAEIIHLAASEEDLDRTVRPTAAELVASGAAVRALESLDLDGTERWAEWTSAGRAAYLAHSTPPASDRLGAMIAAASELLGDDAVICNGAGNYTGWLHRFYRYRNAGTQLAPANGAMAFGLPAGVAAAAAGCRDVVVFAGDGCFMMSAPELVTAASAGLRLVVVVINNNLFGTIRMHQDREFPQRDYGTELGNPDFVQLGNAHGFVSERVREVSEFEAALQAALGRAESTLIEIDAVGWPLTPAAAAGARSVSASG</sequence>
<organism evidence="7 8">
    <name type="scientific">Ruicaihuangia caeni</name>
    <dbReference type="NCBI Taxonomy" id="3042517"/>
    <lineage>
        <taxon>Bacteria</taxon>
        <taxon>Bacillati</taxon>
        <taxon>Actinomycetota</taxon>
        <taxon>Actinomycetes</taxon>
        <taxon>Micrococcales</taxon>
        <taxon>Microbacteriaceae</taxon>
        <taxon>Ruicaihuangia</taxon>
    </lineage>
</organism>
<evidence type="ECO:0000259" key="5">
    <source>
        <dbReference type="Pfam" id="PF02775"/>
    </source>
</evidence>
<accession>A0AAW6TBH7</accession>
<comment type="caution">
    <text evidence="7">The sequence shown here is derived from an EMBL/GenBank/DDBJ whole genome shotgun (WGS) entry which is preliminary data.</text>
</comment>
<evidence type="ECO:0000256" key="3">
    <source>
        <dbReference type="RuleBase" id="RU362132"/>
    </source>
</evidence>
<dbReference type="InterPro" id="IPR045229">
    <property type="entry name" value="TPP_enz"/>
</dbReference>
<reference evidence="7 8" key="1">
    <citation type="submission" date="2023-04" db="EMBL/GenBank/DDBJ databases">
        <title>Klugiella caeni sp. nov. isolated from the sludge of biochemical tank.</title>
        <authorList>
            <person name="Geng K."/>
        </authorList>
    </citation>
    <scope>NUCLEOTIDE SEQUENCE [LARGE SCALE GENOMIC DNA]</scope>
    <source>
        <strain evidence="7 8">YN-L-19</strain>
    </source>
</reference>
<dbReference type="InterPro" id="IPR011766">
    <property type="entry name" value="TPP_enzyme_TPP-bd"/>
</dbReference>
<dbReference type="Gene3D" id="3.40.50.1220">
    <property type="entry name" value="TPP-binding domain"/>
    <property type="match status" value="1"/>
</dbReference>
<comment type="similarity">
    <text evidence="1 3">Belongs to the TPP enzyme family.</text>
</comment>
<dbReference type="InterPro" id="IPR012000">
    <property type="entry name" value="Thiamin_PyroP_enz_cen_dom"/>
</dbReference>
<dbReference type="GO" id="GO:0030976">
    <property type="term" value="F:thiamine pyrophosphate binding"/>
    <property type="evidence" value="ECO:0007669"/>
    <property type="project" value="InterPro"/>
</dbReference>
<evidence type="ECO:0000256" key="1">
    <source>
        <dbReference type="ARBA" id="ARBA00007812"/>
    </source>
</evidence>
<dbReference type="PANTHER" id="PTHR18968:SF120">
    <property type="entry name" value="ACETOLACTATE SYNTHASE LARGE SUBUNIT"/>
    <property type="match status" value="1"/>
</dbReference>
<dbReference type="GO" id="GO:0009097">
    <property type="term" value="P:isoleucine biosynthetic process"/>
    <property type="evidence" value="ECO:0007669"/>
    <property type="project" value="TreeGrafter"/>
</dbReference>
<evidence type="ECO:0000259" key="4">
    <source>
        <dbReference type="Pfam" id="PF00205"/>
    </source>
</evidence>
<feature type="domain" description="Thiamine pyrophosphate enzyme N-terminal TPP-binding" evidence="6">
    <location>
        <begin position="7"/>
        <end position="118"/>
    </location>
</feature>
<dbReference type="PANTHER" id="PTHR18968">
    <property type="entry name" value="THIAMINE PYROPHOSPHATE ENZYMES"/>
    <property type="match status" value="1"/>
</dbReference>
<dbReference type="GO" id="GO:0009099">
    <property type="term" value="P:L-valine biosynthetic process"/>
    <property type="evidence" value="ECO:0007669"/>
    <property type="project" value="TreeGrafter"/>
</dbReference>
<dbReference type="RefSeq" id="WP_281488977.1">
    <property type="nucleotide sequence ID" value="NZ_JASATX010000003.1"/>
</dbReference>
<dbReference type="Pfam" id="PF02776">
    <property type="entry name" value="TPP_enzyme_N"/>
    <property type="match status" value="1"/>
</dbReference>
<dbReference type="GO" id="GO:0005948">
    <property type="term" value="C:acetolactate synthase complex"/>
    <property type="evidence" value="ECO:0007669"/>
    <property type="project" value="TreeGrafter"/>
</dbReference>
<evidence type="ECO:0000313" key="7">
    <source>
        <dbReference type="EMBL" id="MDI2099198.1"/>
    </source>
</evidence>
<protein>
    <submittedName>
        <fullName evidence="7">Thiamine pyrophosphate-binding protein</fullName>
    </submittedName>
</protein>
<proteinExistence type="inferred from homology"/>
<dbReference type="SUPFAM" id="SSF52467">
    <property type="entry name" value="DHS-like NAD/FAD-binding domain"/>
    <property type="match status" value="1"/>
</dbReference>
<feature type="domain" description="Thiamine pyrophosphate enzyme central" evidence="4">
    <location>
        <begin position="212"/>
        <end position="341"/>
    </location>
</feature>
<dbReference type="Pfam" id="PF00205">
    <property type="entry name" value="TPP_enzyme_M"/>
    <property type="match status" value="1"/>
</dbReference>
<dbReference type="NCBIfam" id="NF006052">
    <property type="entry name" value="PRK08199.1"/>
    <property type="match status" value="1"/>
</dbReference>
<gene>
    <name evidence="7" type="ORF">QF206_09520</name>
</gene>
<name>A0AAW6TBH7_9MICO</name>
<dbReference type="SUPFAM" id="SSF52518">
    <property type="entry name" value="Thiamin diphosphate-binding fold (THDP-binding)"/>
    <property type="match status" value="2"/>
</dbReference>
<evidence type="ECO:0000259" key="6">
    <source>
        <dbReference type="Pfam" id="PF02776"/>
    </source>
</evidence>
<evidence type="ECO:0000256" key="2">
    <source>
        <dbReference type="ARBA" id="ARBA00023052"/>
    </source>
</evidence>
<dbReference type="EMBL" id="JASATX010000003">
    <property type="protein sequence ID" value="MDI2099198.1"/>
    <property type="molecule type" value="Genomic_DNA"/>
</dbReference>
<dbReference type="InterPro" id="IPR012001">
    <property type="entry name" value="Thiamin_PyroP_enz_TPP-bd_dom"/>
</dbReference>
<dbReference type="CDD" id="cd07035">
    <property type="entry name" value="TPP_PYR_POX_like"/>
    <property type="match status" value="1"/>
</dbReference>
<dbReference type="AlphaFoldDB" id="A0AAW6TBH7"/>
<evidence type="ECO:0000313" key="8">
    <source>
        <dbReference type="Proteomes" id="UP001321506"/>
    </source>
</evidence>
<keyword evidence="2 3" id="KW-0786">Thiamine pyrophosphate</keyword>
<dbReference type="CDD" id="cd00568">
    <property type="entry name" value="TPP_enzymes"/>
    <property type="match status" value="1"/>
</dbReference>
<dbReference type="GO" id="GO:0000287">
    <property type="term" value="F:magnesium ion binding"/>
    <property type="evidence" value="ECO:0007669"/>
    <property type="project" value="InterPro"/>
</dbReference>
<dbReference type="GO" id="GO:0003984">
    <property type="term" value="F:acetolactate synthase activity"/>
    <property type="evidence" value="ECO:0007669"/>
    <property type="project" value="TreeGrafter"/>
</dbReference>
<dbReference type="Proteomes" id="UP001321506">
    <property type="component" value="Unassembled WGS sequence"/>
</dbReference>
<dbReference type="InterPro" id="IPR029035">
    <property type="entry name" value="DHS-like_NAD/FAD-binding_dom"/>
</dbReference>
<dbReference type="InterPro" id="IPR029061">
    <property type="entry name" value="THDP-binding"/>
</dbReference>